<reference evidence="6" key="1">
    <citation type="submission" date="2025-08" db="UniProtKB">
        <authorList>
            <consortium name="RefSeq"/>
        </authorList>
    </citation>
    <scope>IDENTIFICATION</scope>
</reference>
<dbReference type="InterPro" id="IPR027417">
    <property type="entry name" value="P-loop_NTPase"/>
</dbReference>
<dbReference type="Gene3D" id="3.40.50.300">
    <property type="entry name" value="P-loop containing nucleotide triphosphate hydrolases"/>
    <property type="match status" value="1"/>
</dbReference>
<sequence length="188" mass="20558">MDAPVIWMMGGPGSGKGTQSQKIERKYGYKHIDPIALMEQEIASKTATGQKFEEFQSKGVAVPLRELLPLIEHQLMSHRGGLKGIVIDGYPADLEEAEILEDGFGAPSMIIALELAEEAGSQRSSLESGVQGRPSLSMYIDSSKAVMERYAQVALKIDADQQPDSVFEEIQLSMDTFVKPHGSLHIAR</sequence>
<dbReference type="GeneID" id="108012915"/>
<dbReference type="PRINTS" id="PR00094">
    <property type="entry name" value="ADENYLTKNASE"/>
</dbReference>
<protein>
    <submittedName>
        <fullName evidence="6">Adenylate kinase isoenzyme 1 isoform X1</fullName>
    </submittedName>
</protein>
<evidence type="ECO:0000256" key="3">
    <source>
        <dbReference type="ARBA" id="ARBA00022777"/>
    </source>
</evidence>
<dbReference type="Proteomes" id="UP001652628">
    <property type="component" value="Chromosome 3"/>
</dbReference>
<dbReference type="Pfam" id="PF00406">
    <property type="entry name" value="ADK"/>
    <property type="match status" value="1"/>
</dbReference>
<gene>
    <name evidence="6" type="primary">LOC108012915</name>
</gene>
<accession>A0AB40D8P8</accession>
<dbReference type="GO" id="GO:0019205">
    <property type="term" value="F:nucleobase-containing compound kinase activity"/>
    <property type="evidence" value="ECO:0007669"/>
    <property type="project" value="InterPro"/>
</dbReference>
<comment type="similarity">
    <text evidence="4">Belongs to the adenylate kinase family.</text>
</comment>
<organism evidence="5 6">
    <name type="scientific">Drosophila suzukii</name>
    <name type="common">Spotted-wing drosophila fruit fly</name>
    <dbReference type="NCBI Taxonomy" id="28584"/>
    <lineage>
        <taxon>Eukaryota</taxon>
        <taxon>Metazoa</taxon>
        <taxon>Ecdysozoa</taxon>
        <taxon>Arthropoda</taxon>
        <taxon>Hexapoda</taxon>
        <taxon>Insecta</taxon>
        <taxon>Pterygota</taxon>
        <taxon>Neoptera</taxon>
        <taxon>Endopterygota</taxon>
        <taxon>Diptera</taxon>
        <taxon>Brachycera</taxon>
        <taxon>Muscomorpha</taxon>
        <taxon>Ephydroidea</taxon>
        <taxon>Drosophilidae</taxon>
        <taxon>Drosophila</taxon>
        <taxon>Sophophora</taxon>
    </lineage>
</organism>
<name>A0AB40D8P8_DROSZ</name>
<keyword evidence="3 4" id="KW-0418">Kinase</keyword>
<evidence type="ECO:0000313" key="6">
    <source>
        <dbReference type="RefSeq" id="XP_065720639.2"/>
    </source>
</evidence>
<keyword evidence="1 4" id="KW-0808">Transferase</keyword>
<dbReference type="InterPro" id="IPR000850">
    <property type="entry name" value="Adenylat/UMP-CMP_kin"/>
</dbReference>
<keyword evidence="2" id="KW-0547">Nucleotide-binding</keyword>
<dbReference type="SUPFAM" id="SSF52540">
    <property type="entry name" value="P-loop containing nucleoside triphosphate hydrolases"/>
    <property type="match status" value="1"/>
</dbReference>
<evidence type="ECO:0000256" key="2">
    <source>
        <dbReference type="ARBA" id="ARBA00022741"/>
    </source>
</evidence>
<dbReference type="AlphaFoldDB" id="A0AB40D8P8"/>
<proteinExistence type="inferred from homology"/>
<dbReference type="PANTHER" id="PTHR23359">
    <property type="entry name" value="NUCLEOTIDE KINASE"/>
    <property type="match status" value="1"/>
</dbReference>
<evidence type="ECO:0000256" key="4">
    <source>
        <dbReference type="RuleBase" id="RU003330"/>
    </source>
</evidence>
<evidence type="ECO:0000313" key="5">
    <source>
        <dbReference type="Proteomes" id="UP001652628"/>
    </source>
</evidence>
<dbReference type="GO" id="GO:0005524">
    <property type="term" value="F:ATP binding"/>
    <property type="evidence" value="ECO:0007669"/>
    <property type="project" value="InterPro"/>
</dbReference>
<dbReference type="GO" id="GO:0006139">
    <property type="term" value="P:nucleobase-containing compound metabolic process"/>
    <property type="evidence" value="ECO:0007669"/>
    <property type="project" value="InterPro"/>
</dbReference>
<evidence type="ECO:0000256" key="1">
    <source>
        <dbReference type="ARBA" id="ARBA00022679"/>
    </source>
</evidence>
<dbReference type="RefSeq" id="XP_065720639.2">
    <property type="nucleotide sequence ID" value="XM_065864567.2"/>
</dbReference>
<keyword evidence="5" id="KW-1185">Reference proteome</keyword>